<dbReference type="GO" id="GO:0019693">
    <property type="term" value="P:ribose phosphate metabolic process"/>
    <property type="evidence" value="ECO:0007669"/>
    <property type="project" value="TreeGrafter"/>
</dbReference>
<evidence type="ECO:0000313" key="5">
    <source>
        <dbReference type="Proteomes" id="UP000256321"/>
    </source>
</evidence>
<dbReference type="CDD" id="cd03424">
    <property type="entry name" value="NUDIX_ADPRase_Nudt5_UGPPase_Nudt14"/>
    <property type="match status" value="1"/>
</dbReference>
<organism evidence="4 5">
    <name type="scientific">Parabacteroides acidifaciens</name>
    <dbReference type="NCBI Taxonomy" id="2290935"/>
    <lineage>
        <taxon>Bacteria</taxon>
        <taxon>Pseudomonadati</taxon>
        <taxon>Bacteroidota</taxon>
        <taxon>Bacteroidia</taxon>
        <taxon>Bacteroidales</taxon>
        <taxon>Tannerellaceae</taxon>
        <taxon>Parabacteroides</taxon>
    </lineage>
</organism>
<dbReference type="PANTHER" id="PTHR11839:SF1">
    <property type="entry name" value="ADP-SUGAR PYROPHOSPHATASE"/>
    <property type="match status" value="1"/>
</dbReference>
<reference evidence="4 5" key="1">
    <citation type="submission" date="2018-07" db="EMBL/GenBank/DDBJ databases">
        <title>Parabacteroides acidifaciens nov. sp., isolated from human feces.</title>
        <authorList>
            <person name="Wang Y.J."/>
        </authorList>
    </citation>
    <scope>NUCLEOTIDE SEQUENCE [LARGE SCALE GENOMIC DNA]</scope>
    <source>
        <strain evidence="4 5">426-9</strain>
    </source>
</reference>
<evidence type="ECO:0000256" key="1">
    <source>
        <dbReference type="ARBA" id="ARBA00022801"/>
    </source>
</evidence>
<comment type="caution">
    <text evidence="4">The sequence shown here is derived from an EMBL/GenBank/DDBJ whole genome shotgun (WGS) entry which is preliminary data.</text>
</comment>
<dbReference type="PROSITE" id="PS51462">
    <property type="entry name" value="NUDIX"/>
    <property type="match status" value="1"/>
</dbReference>
<dbReference type="GO" id="GO:0016787">
    <property type="term" value="F:hydrolase activity"/>
    <property type="evidence" value="ECO:0007669"/>
    <property type="project" value="UniProtKB-KW"/>
</dbReference>
<dbReference type="InterPro" id="IPR000086">
    <property type="entry name" value="NUDIX_hydrolase_dom"/>
</dbReference>
<dbReference type="Pfam" id="PF00293">
    <property type="entry name" value="NUDIX"/>
    <property type="match status" value="1"/>
</dbReference>
<keyword evidence="1 4" id="KW-0378">Hydrolase</keyword>
<evidence type="ECO:0000313" key="4">
    <source>
        <dbReference type="EMBL" id="RDU51137.1"/>
    </source>
</evidence>
<evidence type="ECO:0000313" key="6">
    <source>
        <dbReference type="Proteomes" id="UP000629596"/>
    </source>
</evidence>
<sequence length="186" mass="21476">METPENKSWKVLKSEYLFRKPWFTVRREEVELPNGNKIPEYYVFEYPEWINVIAITKDRKFVFVSQYRHGLGIAAYELCAGVCEKEDASPLVSAQRELLEETGYGNGNWSELMVVGVNPSTHTNLTYCYLATDVEPVMAQHLEATEDLSVHLLTLDEVKELLINDRIKQALHAAPLWKYMALNHLI</sequence>
<protein>
    <submittedName>
        <fullName evidence="4">NUDIX hydrolase</fullName>
    </submittedName>
</protein>
<dbReference type="AlphaFoldDB" id="A0A3D8HKK9"/>
<dbReference type="InterPro" id="IPR015797">
    <property type="entry name" value="NUDIX_hydrolase-like_dom_sf"/>
</dbReference>
<dbReference type="Gene3D" id="3.90.79.10">
    <property type="entry name" value="Nucleoside Triphosphate Pyrophosphohydrolase"/>
    <property type="match status" value="1"/>
</dbReference>
<accession>A0A3D8HKK9</accession>
<dbReference type="SUPFAM" id="SSF55811">
    <property type="entry name" value="Nudix"/>
    <property type="match status" value="1"/>
</dbReference>
<evidence type="ECO:0000313" key="3">
    <source>
        <dbReference type="EMBL" id="MBC8600190.1"/>
    </source>
</evidence>
<proteinExistence type="predicted"/>
<dbReference type="RefSeq" id="WP_115497731.1">
    <property type="nucleotide sequence ID" value="NZ_JACRTI010000001.1"/>
</dbReference>
<dbReference type="Proteomes" id="UP000256321">
    <property type="component" value="Unassembled WGS sequence"/>
</dbReference>
<reference evidence="3 6" key="2">
    <citation type="submission" date="2020-08" db="EMBL/GenBank/DDBJ databases">
        <title>Genome public.</title>
        <authorList>
            <person name="Liu C."/>
            <person name="Sun Q."/>
        </authorList>
    </citation>
    <scope>NUCLEOTIDE SEQUENCE [LARGE SCALE GENOMIC DNA]</scope>
    <source>
        <strain evidence="3 6">426_9</strain>
    </source>
</reference>
<evidence type="ECO:0000259" key="2">
    <source>
        <dbReference type="PROSITE" id="PS51462"/>
    </source>
</evidence>
<feature type="domain" description="Nudix hydrolase" evidence="2">
    <location>
        <begin position="45"/>
        <end position="175"/>
    </location>
</feature>
<dbReference type="EMBL" id="QREV01000001">
    <property type="protein sequence ID" value="RDU51137.1"/>
    <property type="molecule type" value="Genomic_DNA"/>
</dbReference>
<keyword evidence="6" id="KW-1185">Reference proteome</keyword>
<dbReference type="GO" id="GO:0006753">
    <property type="term" value="P:nucleoside phosphate metabolic process"/>
    <property type="evidence" value="ECO:0007669"/>
    <property type="project" value="TreeGrafter"/>
</dbReference>
<dbReference type="Proteomes" id="UP000629596">
    <property type="component" value="Unassembled WGS sequence"/>
</dbReference>
<dbReference type="PANTHER" id="PTHR11839">
    <property type="entry name" value="UDP/ADP-SUGAR PYROPHOSPHATASE"/>
    <property type="match status" value="1"/>
</dbReference>
<name>A0A3D8HKK9_9BACT</name>
<gene>
    <name evidence="4" type="ORF">DWU89_00465</name>
    <name evidence="3" type="ORF">H8784_00460</name>
</gene>
<dbReference type="EMBL" id="JACRTI010000001">
    <property type="protein sequence ID" value="MBC8600190.1"/>
    <property type="molecule type" value="Genomic_DNA"/>
</dbReference>